<dbReference type="PANTHER" id="PTHR37781:SF1">
    <property type="entry name" value="ADR380WP"/>
    <property type="match status" value="1"/>
</dbReference>
<comment type="caution">
    <text evidence="2">The sequence shown here is derived from an EMBL/GenBank/DDBJ whole genome shotgun (WGS) entry which is preliminary data.</text>
</comment>
<accession>A0AA39QWE9</accession>
<proteinExistence type="predicted"/>
<feature type="region of interest" description="Disordered" evidence="1">
    <location>
        <begin position="208"/>
        <end position="242"/>
    </location>
</feature>
<organism evidence="2 3">
    <name type="scientific">Cladonia borealis</name>
    <dbReference type="NCBI Taxonomy" id="184061"/>
    <lineage>
        <taxon>Eukaryota</taxon>
        <taxon>Fungi</taxon>
        <taxon>Dikarya</taxon>
        <taxon>Ascomycota</taxon>
        <taxon>Pezizomycotina</taxon>
        <taxon>Lecanoromycetes</taxon>
        <taxon>OSLEUM clade</taxon>
        <taxon>Lecanoromycetidae</taxon>
        <taxon>Lecanorales</taxon>
        <taxon>Lecanorineae</taxon>
        <taxon>Cladoniaceae</taxon>
        <taxon>Cladonia</taxon>
    </lineage>
</organism>
<reference evidence="2" key="1">
    <citation type="submission" date="2023-03" db="EMBL/GenBank/DDBJ databases">
        <title>Complete genome of Cladonia borealis.</title>
        <authorList>
            <person name="Park H."/>
        </authorList>
    </citation>
    <scope>NUCLEOTIDE SEQUENCE</scope>
    <source>
        <strain evidence="2">ANT050790</strain>
    </source>
</reference>
<dbReference type="Proteomes" id="UP001166286">
    <property type="component" value="Unassembled WGS sequence"/>
</dbReference>
<protein>
    <submittedName>
        <fullName evidence="2">Uncharacterized protein</fullName>
    </submittedName>
</protein>
<feature type="compositionally biased region" description="Low complexity" evidence="1">
    <location>
        <begin position="208"/>
        <end position="225"/>
    </location>
</feature>
<gene>
    <name evidence="2" type="ORF">JMJ35_008550</name>
</gene>
<evidence type="ECO:0000256" key="1">
    <source>
        <dbReference type="SAM" id="MobiDB-lite"/>
    </source>
</evidence>
<feature type="region of interest" description="Disordered" evidence="1">
    <location>
        <begin position="1"/>
        <end position="52"/>
    </location>
</feature>
<sequence length="272" mass="29098">MTSAAESHPGPGGFLQPTLPSPPASTATSASPAPPVLPRPRANPLKPGSSKESSFIDYVDNKLLGVSRRYEKRYNADFEDEATSGIEGRGYESFGEMAKDLEAVIDVVWVSGTPSLQTPYLLTTALTTCSCLPSFPFQPRPTFQLLHKLDLAFYSLLQGTDAETGDILPGFEGGRVKLSTTEKVRMRGLVERTRVAVVEVAAKGGSVAGAGSAAQTDTEDGFTTNDNDDGDDAMDERQVEGNHGRWEMEVARVYERTIVELGMSLDASGGFG</sequence>
<name>A0AA39QWE9_9LECA</name>
<dbReference type="InterPro" id="IPR031349">
    <property type="entry name" value="Tfb6"/>
</dbReference>
<evidence type="ECO:0000313" key="3">
    <source>
        <dbReference type="Proteomes" id="UP001166286"/>
    </source>
</evidence>
<dbReference type="GO" id="GO:0005675">
    <property type="term" value="C:transcription factor TFIIH holo complex"/>
    <property type="evidence" value="ECO:0007669"/>
    <property type="project" value="TreeGrafter"/>
</dbReference>
<dbReference type="Pfam" id="PF17110">
    <property type="entry name" value="TFB6"/>
    <property type="match status" value="1"/>
</dbReference>
<evidence type="ECO:0000313" key="2">
    <source>
        <dbReference type="EMBL" id="KAK0509179.1"/>
    </source>
</evidence>
<dbReference type="PANTHER" id="PTHR37781">
    <property type="entry name" value="TFIIH COMPLEX SUBUNIT"/>
    <property type="match status" value="1"/>
</dbReference>
<keyword evidence="3" id="KW-1185">Reference proteome</keyword>
<dbReference type="AlphaFoldDB" id="A0AA39QWE9"/>
<dbReference type="EMBL" id="JAFEKC020000019">
    <property type="protein sequence ID" value="KAK0509179.1"/>
    <property type="molecule type" value="Genomic_DNA"/>
</dbReference>